<evidence type="ECO:0000313" key="3">
    <source>
        <dbReference type="EMBL" id="AFT71886.1"/>
    </source>
</evidence>
<evidence type="ECO:0000256" key="2">
    <source>
        <dbReference type="SAM" id="SignalP"/>
    </source>
</evidence>
<evidence type="ECO:0000256" key="1">
    <source>
        <dbReference type="SAM" id="MobiDB-lite"/>
    </source>
</evidence>
<dbReference type="PATRIC" id="fig|930169.3.peg.3575"/>
<feature type="chain" id="PRO_5003831593" evidence="2">
    <location>
        <begin position="43"/>
        <end position="102"/>
    </location>
</feature>
<feature type="region of interest" description="Disordered" evidence="1">
    <location>
        <begin position="80"/>
        <end position="102"/>
    </location>
</feature>
<accession>K0CK13</accession>
<proteinExistence type="predicted"/>
<dbReference type="KEGG" id="adi:B5T_03621"/>
<dbReference type="HOGENOM" id="CLU_2271430_0_0_6"/>
<sequence>MATPDFFNEQRLTVRRPTMTLKALVIASSAACALALSVNAQAGFLDKMNDALDKTSNAINKVQETSDKATNTVQGTVKSVQDTGQAVQDTKDDMTSIGKNDD</sequence>
<dbReference type="AlphaFoldDB" id="K0CK13"/>
<dbReference type="Proteomes" id="UP000006286">
    <property type="component" value="Chromosome"/>
</dbReference>
<protein>
    <submittedName>
        <fullName evidence="3">Uncharacterized protein</fullName>
    </submittedName>
</protein>
<dbReference type="STRING" id="930169.B5T_03621"/>
<name>K0CK13_ALCDB</name>
<gene>
    <name evidence="3" type="ordered locus">B5T_03621</name>
</gene>
<feature type="compositionally biased region" description="Basic and acidic residues" evidence="1">
    <location>
        <begin position="89"/>
        <end position="102"/>
    </location>
</feature>
<dbReference type="EMBL" id="CP003466">
    <property type="protein sequence ID" value="AFT71886.1"/>
    <property type="molecule type" value="Genomic_DNA"/>
</dbReference>
<reference evidence="3 4" key="1">
    <citation type="journal article" date="2012" name="J. Bacteriol.">
        <title>Complete genome sequence of Alcanivorax dieselolei type strain B5.</title>
        <authorList>
            <person name="Lai Q."/>
            <person name="Li W."/>
            <person name="Shao Z."/>
        </authorList>
    </citation>
    <scope>NUCLEOTIDE SEQUENCE [LARGE SCALE GENOMIC DNA]</scope>
    <source>
        <strain evidence="4">DSM 16502 / CGMCC 1.3690 / B-5</strain>
    </source>
</reference>
<keyword evidence="4" id="KW-1185">Reference proteome</keyword>
<evidence type="ECO:0000313" key="4">
    <source>
        <dbReference type="Proteomes" id="UP000006286"/>
    </source>
</evidence>
<feature type="signal peptide" evidence="2">
    <location>
        <begin position="1"/>
        <end position="42"/>
    </location>
</feature>
<keyword evidence="2" id="KW-0732">Signal</keyword>
<organism evidence="3 4">
    <name type="scientific">Alcanivorax dieselolei (strain DSM 16502 / CGMCC 1.3690 / MCCC 1A00001 / B-5)</name>
    <name type="common">Alloalcanivorax dieselolei</name>
    <dbReference type="NCBI Taxonomy" id="930169"/>
    <lineage>
        <taxon>Bacteria</taxon>
        <taxon>Pseudomonadati</taxon>
        <taxon>Pseudomonadota</taxon>
        <taxon>Gammaproteobacteria</taxon>
        <taxon>Oceanospirillales</taxon>
        <taxon>Alcanivoracaceae</taxon>
        <taxon>Alloalcanivorax</taxon>
    </lineage>
</organism>